<dbReference type="Gene3D" id="1.20.930.20">
    <property type="entry name" value="Adaptor protein Cbl, N-terminal domain"/>
    <property type="match status" value="1"/>
</dbReference>
<reference evidence="2" key="2">
    <citation type="journal article" date="2024" name="Plant">
        <title>Genomic evolution and insights into agronomic trait innovations of Sesamum species.</title>
        <authorList>
            <person name="Miao H."/>
            <person name="Wang L."/>
            <person name="Qu L."/>
            <person name="Liu H."/>
            <person name="Sun Y."/>
            <person name="Le M."/>
            <person name="Wang Q."/>
            <person name="Wei S."/>
            <person name="Zheng Y."/>
            <person name="Lin W."/>
            <person name="Duan Y."/>
            <person name="Cao H."/>
            <person name="Xiong S."/>
            <person name="Wang X."/>
            <person name="Wei L."/>
            <person name="Li C."/>
            <person name="Ma Q."/>
            <person name="Ju M."/>
            <person name="Zhao R."/>
            <person name="Li G."/>
            <person name="Mu C."/>
            <person name="Tian Q."/>
            <person name="Mei H."/>
            <person name="Zhang T."/>
            <person name="Gao T."/>
            <person name="Zhang H."/>
        </authorList>
    </citation>
    <scope>NUCLEOTIDE SEQUENCE</scope>
    <source>
        <strain evidence="2">KEN1</strain>
    </source>
</reference>
<proteinExistence type="predicted"/>
<reference evidence="2" key="1">
    <citation type="submission" date="2020-06" db="EMBL/GenBank/DDBJ databases">
        <authorList>
            <person name="Li T."/>
            <person name="Hu X."/>
            <person name="Zhang T."/>
            <person name="Song X."/>
            <person name="Zhang H."/>
            <person name="Dai N."/>
            <person name="Sheng W."/>
            <person name="Hou X."/>
            <person name="Wei L."/>
        </authorList>
    </citation>
    <scope>NUCLEOTIDE SEQUENCE</scope>
    <source>
        <strain evidence="2">KEN1</strain>
        <tissue evidence="2">Leaf</tissue>
    </source>
</reference>
<dbReference type="InterPro" id="IPR036537">
    <property type="entry name" value="Adaptor_Cbl_N_dom_sf"/>
</dbReference>
<protein>
    <submittedName>
        <fullName evidence="2">U-box domain-containing protein 16</fullName>
    </submittedName>
</protein>
<keyword evidence="1" id="KW-0175">Coiled coil</keyword>
<feature type="coiled-coil region" evidence="1">
    <location>
        <begin position="209"/>
        <end position="236"/>
    </location>
</feature>
<evidence type="ECO:0000313" key="2">
    <source>
        <dbReference type="EMBL" id="KAL0450929.1"/>
    </source>
</evidence>
<accession>A0AAW2XCJ7</accession>
<dbReference type="EMBL" id="JACGWN010000005">
    <property type="protein sequence ID" value="KAL0450929.1"/>
    <property type="molecule type" value="Genomic_DNA"/>
</dbReference>
<dbReference type="AlphaFoldDB" id="A0AAW2XCJ7"/>
<comment type="caution">
    <text evidence="2">The sequence shown here is derived from an EMBL/GenBank/DDBJ whole genome shotgun (WGS) entry which is preliminary data.</text>
</comment>
<dbReference type="GO" id="GO:0007166">
    <property type="term" value="P:cell surface receptor signaling pathway"/>
    <property type="evidence" value="ECO:0007669"/>
    <property type="project" value="InterPro"/>
</dbReference>
<name>A0AAW2XCJ7_9LAMI</name>
<organism evidence="2">
    <name type="scientific">Sesamum latifolium</name>
    <dbReference type="NCBI Taxonomy" id="2727402"/>
    <lineage>
        <taxon>Eukaryota</taxon>
        <taxon>Viridiplantae</taxon>
        <taxon>Streptophyta</taxon>
        <taxon>Embryophyta</taxon>
        <taxon>Tracheophyta</taxon>
        <taxon>Spermatophyta</taxon>
        <taxon>Magnoliopsida</taxon>
        <taxon>eudicotyledons</taxon>
        <taxon>Gunneridae</taxon>
        <taxon>Pentapetalae</taxon>
        <taxon>asterids</taxon>
        <taxon>lamiids</taxon>
        <taxon>Lamiales</taxon>
        <taxon>Pedaliaceae</taxon>
        <taxon>Sesamum</taxon>
    </lineage>
</organism>
<sequence>MAVLQEAFPARKRRPSLGAFVSPNFSDQKLLRSLFIVSQQISSLQPLRILLKRTSASIIRKSRLISILFEELVRNPVNVFPPSAALCFEELYIVLQRIKVLLEDCSSCSKMWLLTQIPSISSSFDQLMIELSTILDILPLKELNLIEDVEELANLIKKQCSEKATDCADRDDENLRTEVLKMLDNIKREIVPDHSKLSEIFERLNLSDSTSCSNEIENLEDEVQNQNDDKSKADVIALIGLVRYSKCVLYGASTPRITTRRQKSAEK</sequence>
<evidence type="ECO:0000256" key="1">
    <source>
        <dbReference type="SAM" id="Coils"/>
    </source>
</evidence>
<gene>
    <name evidence="2" type="ORF">Slati_1649300</name>
</gene>